<accession>R7Z8N0</accession>
<dbReference type="InterPro" id="IPR051465">
    <property type="entry name" value="Cell_Envelope_Struct_Comp"/>
</dbReference>
<dbReference type="eggNOG" id="COG1404">
    <property type="taxonomic scope" value="Bacteria"/>
</dbReference>
<dbReference type="Pfam" id="PF00395">
    <property type="entry name" value="SLH"/>
    <property type="match status" value="3"/>
</dbReference>
<dbReference type="PANTHER" id="PTHR43308:SF5">
    <property type="entry name" value="S-LAYER PROTEIN _ PEPTIDOGLYCAN ENDO-BETA-N-ACETYLGLUCOSAMINIDASE"/>
    <property type="match status" value="1"/>
</dbReference>
<dbReference type="HOGENOM" id="CLU_787082_0_0_9"/>
<evidence type="ECO:0000256" key="1">
    <source>
        <dbReference type="ARBA" id="ARBA00022729"/>
    </source>
</evidence>
<reference evidence="4 5" key="1">
    <citation type="submission" date="2013-04" db="EMBL/GenBank/DDBJ databases">
        <title>Draft genome of the heavy metal tolerant bacterium Lysinibacillus sphaericus strain OT4b.31.</title>
        <authorList>
            <person name="Pena-Montenegro T.D."/>
            <person name="Dussan J."/>
        </authorList>
    </citation>
    <scope>NUCLEOTIDE SEQUENCE [LARGE SCALE GENOMIC DNA]</scope>
    <source>
        <strain evidence="4 5">OT4b.31</strain>
    </source>
</reference>
<feature type="domain" description="SLH" evidence="3">
    <location>
        <begin position="231"/>
        <end position="292"/>
    </location>
</feature>
<proteinExistence type="predicted"/>
<dbReference type="EMBL" id="AQPX01000037">
    <property type="protein sequence ID" value="EON70306.1"/>
    <property type="molecule type" value="Genomic_DNA"/>
</dbReference>
<dbReference type="PANTHER" id="PTHR43308">
    <property type="entry name" value="OUTER MEMBRANE PROTEIN ALPHA-RELATED"/>
    <property type="match status" value="1"/>
</dbReference>
<evidence type="ECO:0000313" key="5">
    <source>
        <dbReference type="Proteomes" id="UP000013911"/>
    </source>
</evidence>
<comment type="caution">
    <text evidence="4">The sequence shown here is derived from an EMBL/GenBank/DDBJ whole genome shotgun (WGS) entry which is preliminary data.</text>
</comment>
<dbReference type="PROSITE" id="PS51272">
    <property type="entry name" value="SLH"/>
    <property type="match status" value="3"/>
</dbReference>
<evidence type="ECO:0000313" key="4">
    <source>
        <dbReference type="EMBL" id="EON70306.1"/>
    </source>
</evidence>
<evidence type="ECO:0000256" key="2">
    <source>
        <dbReference type="SAM" id="SignalP"/>
    </source>
</evidence>
<sequence>MKKTMLAGALSIACLTGGFGLQAQAQENVDVTKIVNKQLLVASTNTSQVQSMSYQDIYKMFLLSKLFSDDYLTLVSTSNSITVKFSLAALMKSYEDGTNLYPEGEKAFKENYEEYKKLFGDSIQMKITQSGNSFTAEIYTGGKWEAVSGQDLNDLIMVFNRADFELKPGGYFTDTIGHWAESYIQLLYQAGIVSGTTDTTFNPNGQVTRGQLAAMIFRASGLDVNEDYEGPATYNDMQGFWGAKEVAILQEYGLIDIFDGNNFEPNKPATREEMAYVTASYLQGMEFDVAKASKNNTFTDKDQMRKEAVESIGLLQQLGIIDGANGKFNPKGNLTRAQFSKILSLTLMTMSEEE</sequence>
<feature type="domain" description="SLH" evidence="3">
    <location>
        <begin position="167"/>
        <end position="230"/>
    </location>
</feature>
<name>R7Z8N0_LYSSH</name>
<feature type="chain" id="PRO_5004450583" description="SLH domain-containing protein" evidence="2">
    <location>
        <begin position="26"/>
        <end position="354"/>
    </location>
</feature>
<evidence type="ECO:0000259" key="3">
    <source>
        <dbReference type="PROSITE" id="PS51272"/>
    </source>
</evidence>
<dbReference type="AlphaFoldDB" id="R7Z8N0"/>
<protein>
    <recommendedName>
        <fullName evidence="3">SLH domain-containing protein</fullName>
    </recommendedName>
</protein>
<feature type="signal peptide" evidence="2">
    <location>
        <begin position="1"/>
        <end position="25"/>
    </location>
</feature>
<gene>
    <name evidence="4" type="ORF">H131_21942</name>
</gene>
<dbReference type="Proteomes" id="UP000013911">
    <property type="component" value="Unassembled WGS sequence"/>
</dbReference>
<dbReference type="OrthoDB" id="2727970at2"/>
<feature type="domain" description="SLH" evidence="3">
    <location>
        <begin position="295"/>
        <end position="354"/>
    </location>
</feature>
<dbReference type="RefSeq" id="WP_010861287.1">
    <property type="nucleotide sequence ID" value="NZ_KB933412.1"/>
</dbReference>
<keyword evidence="1 2" id="KW-0732">Signal</keyword>
<dbReference type="PATRIC" id="fig|1285586.5.peg.4575"/>
<dbReference type="InterPro" id="IPR001119">
    <property type="entry name" value="SLH_dom"/>
</dbReference>
<organism evidence="4 5">
    <name type="scientific">Lysinibacillus sphaericus OT4b.31</name>
    <dbReference type="NCBI Taxonomy" id="1285586"/>
    <lineage>
        <taxon>Bacteria</taxon>
        <taxon>Bacillati</taxon>
        <taxon>Bacillota</taxon>
        <taxon>Bacilli</taxon>
        <taxon>Bacillales</taxon>
        <taxon>Bacillaceae</taxon>
        <taxon>Lysinibacillus</taxon>
    </lineage>
</organism>